<dbReference type="InterPro" id="IPR039247">
    <property type="entry name" value="KhpB"/>
</dbReference>
<evidence type="ECO:0000313" key="3">
    <source>
        <dbReference type="EMBL" id="OGZ20454.1"/>
    </source>
</evidence>
<dbReference type="CDD" id="cd02644">
    <property type="entry name" value="R3H_jag"/>
    <property type="match status" value="1"/>
</dbReference>
<keyword evidence="1" id="KW-0694">RNA-binding</keyword>
<dbReference type="PROSITE" id="PS51061">
    <property type="entry name" value="R3H"/>
    <property type="match status" value="1"/>
</dbReference>
<dbReference type="PANTHER" id="PTHR35800">
    <property type="entry name" value="PROTEIN JAG"/>
    <property type="match status" value="1"/>
</dbReference>
<dbReference type="AlphaFoldDB" id="A0A1G2E3M0"/>
<accession>A0A1G2E3M0</accession>
<dbReference type="Pfam" id="PF01424">
    <property type="entry name" value="R3H"/>
    <property type="match status" value="1"/>
</dbReference>
<evidence type="ECO:0000259" key="2">
    <source>
        <dbReference type="PROSITE" id="PS51061"/>
    </source>
</evidence>
<dbReference type="SMART" id="SM00393">
    <property type="entry name" value="R3H"/>
    <property type="match status" value="1"/>
</dbReference>
<dbReference type="Proteomes" id="UP000178721">
    <property type="component" value="Unassembled WGS sequence"/>
</dbReference>
<evidence type="ECO:0000256" key="1">
    <source>
        <dbReference type="ARBA" id="ARBA00022884"/>
    </source>
</evidence>
<dbReference type="PANTHER" id="PTHR35800:SF1">
    <property type="entry name" value="RNA-BINDING PROTEIN KHPB"/>
    <property type="match status" value="1"/>
</dbReference>
<dbReference type="Pfam" id="PF07650">
    <property type="entry name" value="KH_2"/>
    <property type="match status" value="1"/>
</dbReference>
<dbReference type="InterPro" id="IPR001374">
    <property type="entry name" value="R3H_dom"/>
</dbReference>
<dbReference type="InterPro" id="IPR036867">
    <property type="entry name" value="R3H_dom_sf"/>
</dbReference>
<dbReference type="InterPro" id="IPR015946">
    <property type="entry name" value="KH_dom-like_a/b"/>
</dbReference>
<dbReference type="Gene3D" id="3.30.1370.50">
    <property type="entry name" value="R3H-like domain"/>
    <property type="match status" value="1"/>
</dbReference>
<dbReference type="Gene3D" id="3.30.300.20">
    <property type="match status" value="1"/>
</dbReference>
<name>A0A1G2E3M0_9BACT</name>
<proteinExistence type="predicted"/>
<comment type="caution">
    <text evidence="3">The sequence shown here is derived from an EMBL/GenBank/DDBJ whole genome shotgun (WGS) entry which is preliminary data.</text>
</comment>
<reference evidence="3 4" key="1">
    <citation type="journal article" date="2016" name="Nat. Commun.">
        <title>Thousands of microbial genomes shed light on interconnected biogeochemical processes in an aquifer system.</title>
        <authorList>
            <person name="Anantharaman K."/>
            <person name="Brown C.T."/>
            <person name="Hug L.A."/>
            <person name="Sharon I."/>
            <person name="Castelle C.J."/>
            <person name="Probst A.J."/>
            <person name="Thomas B.C."/>
            <person name="Singh A."/>
            <person name="Wilkins M.J."/>
            <person name="Karaoz U."/>
            <person name="Brodie E.L."/>
            <person name="Williams K.H."/>
            <person name="Hubbard S.S."/>
            <person name="Banfield J.F."/>
        </authorList>
    </citation>
    <scope>NUCLEOTIDE SEQUENCE [LARGE SCALE GENOMIC DNA]</scope>
</reference>
<sequence length="156" mass="17817">MTPQEFEKLKSACEDFFKQTGLVSEVAVKNQADSTIFVDVKADEPQFLIGERGQTLSEIQRLLRAVLRRKAESPTSFYVDVDINDYKKKKAEYLKEVALTAADEVAITKREKELSPMSSYERRVVHTELASRTDVATESVGEEPERRVKIKSRLLF</sequence>
<dbReference type="SUPFAM" id="SSF82708">
    <property type="entry name" value="R3H domain"/>
    <property type="match status" value="1"/>
</dbReference>
<organism evidence="3 4">
    <name type="scientific">Candidatus Nealsonbacteria bacterium RIFCSPHIGHO2_01_FULL_43_31</name>
    <dbReference type="NCBI Taxonomy" id="1801665"/>
    <lineage>
        <taxon>Bacteria</taxon>
        <taxon>Candidatus Nealsoniibacteriota</taxon>
    </lineage>
</organism>
<evidence type="ECO:0000313" key="4">
    <source>
        <dbReference type="Proteomes" id="UP000178721"/>
    </source>
</evidence>
<protein>
    <recommendedName>
        <fullName evidence="2">R3H domain-containing protein</fullName>
    </recommendedName>
</protein>
<dbReference type="EMBL" id="MHMA01000011">
    <property type="protein sequence ID" value="OGZ20454.1"/>
    <property type="molecule type" value="Genomic_DNA"/>
</dbReference>
<dbReference type="GO" id="GO:0003723">
    <property type="term" value="F:RNA binding"/>
    <property type="evidence" value="ECO:0007669"/>
    <property type="project" value="UniProtKB-KW"/>
</dbReference>
<dbReference type="InterPro" id="IPR004044">
    <property type="entry name" value="KH_dom_type_2"/>
</dbReference>
<dbReference type="InterPro" id="IPR034079">
    <property type="entry name" value="R3H_KhpB"/>
</dbReference>
<feature type="domain" description="R3H" evidence="2">
    <location>
        <begin position="88"/>
        <end position="154"/>
    </location>
</feature>
<gene>
    <name evidence="3" type="ORF">A2654_01765</name>
</gene>